<organism evidence="2 3">
    <name type="scientific">Aeromicrobium halocynthiae</name>
    <dbReference type="NCBI Taxonomy" id="560557"/>
    <lineage>
        <taxon>Bacteria</taxon>
        <taxon>Bacillati</taxon>
        <taxon>Actinomycetota</taxon>
        <taxon>Actinomycetes</taxon>
        <taxon>Propionibacteriales</taxon>
        <taxon>Nocardioidaceae</taxon>
        <taxon>Aeromicrobium</taxon>
    </lineage>
</organism>
<evidence type="ECO:0008006" key="4">
    <source>
        <dbReference type="Google" id="ProtNLM"/>
    </source>
</evidence>
<feature type="compositionally biased region" description="Polar residues" evidence="1">
    <location>
        <begin position="190"/>
        <end position="208"/>
    </location>
</feature>
<evidence type="ECO:0000313" key="3">
    <source>
        <dbReference type="Proteomes" id="UP001501480"/>
    </source>
</evidence>
<evidence type="ECO:0000256" key="1">
    <source>
        <dbReference type="SAM" id="MobiDB-lite"/>
    </source>
</evidence>
<dbReference type="Proteomes" id="UP001501480">
    <property type="component" value="Unassembled WGS sequence"/>
</dbReference>
<keyword evidence="3" id="KW-1185">Reference proteome</keyword>
<dbReference type="RefSeq" id="WP_344329807.1">
    <property type="nucleotide sequence ID" value="NZ_BAAAPY010000013.1"/>
</dbReference>
<feature type="region of interest" description="Disordered" evidence="1">
    <location>
        <begin position="274"/>
        <end position="296"/>
    </location>
</feature>
<reference evidence="3" key="1">
    <citation type="journal article" date="2019" name="Int. J. Syst. Evol. Microbiol.">
        <title>The Global Catalogue of Microorganisms (GCM) 10K type strain sequencing project: providing services to taxonomists for standard genome sequencing and annotation.</title>
        <authorList>
            <consortium name="The Broad Institute Genomics Platform"/>
            <consortium name="The Broad Institute Genome Sequencing Center for Infectious Disease"/>
            <person name="Wu L."/>
            <person name="Ma J."/>
        </authorList>
    </citation>
    <scope>NUCLEOTIDE SEQUENCE [LARGE SCALE GENOMIC DNA]</scope>
    <source>
        <strain evidence="3">JCM 15749</strain>
    </source>
</reference>
<name>A0ABP5HT59_9ACTN</name>
<sequence>MAKPRRQPLAIYVYQENGDPFARKKKFVDEHGEKDFLWEHVTGWDERGEYVWSPRVPKEWDVGLYRADELKRARSLGLPVHIAEGEKDAEHLAKDHPDWVVASRPHGAKAWRSDWHRGLNGVPEVYIYADDDSEGHAGAARAARALEADNFKVTIRLPAQGSKDVYEHLKTGHGDAWRKLKREDWPPEQRATQRSPAHSHSDPTDTQQLLGRAAGRVVEHGRNDTGFWLACQLRDSSVPRAEVERVLVEQYVPTANAIVPKSSLYTEDEARESVRQAFSQEAREPAANPESHETWDDFGNAQRLVNLYGDRLK</sequence>
<dbReference type="SUPFAM" id="SSF56731">
    <property type="entry name" value="DNA primase core"/>
    <property type="match status" value="1"/>
</dbReference>
<accession>A0ABP5HT59</accession>
<dbReference type="Gene3D" id="3.40.1360.10">
    <property type="match status" value="1"/>
</dbReference>
<evidence type="ECO:0000313" key="2">
    <source>
        <dbReference type="EMBL" id="GAA2084593.1"/>
    </source>
</evidence>
<feature type="region of interest" description="Disordered" evidence="1">
    <location>
        <begin position="179"/>
        <end position="208"/>
    </location>
</feature>
<gene>
    <name evidence="2" type="ORF">GCM10009821_27480</name>
</gene>
<comment type="caution">
    <text evidence="2">The sequence shown here is derived from an EMBL/GenBank/DDBJ whole genome shotgun (WGS) entry which is preliminary data.</text>
</comment>
<dbReference type="EMBL" id="BAAAPY010000013">
    <property type="protein sequence ID" value="GAA2084593.1"/>
    <property type="molecule type" value="Genomic_DNA"/>
</dbReference>
<protein>
    <recommendedName>
        <fullName evidence="4">Toprim domain-containing protein</fullName>
    </recommendedName>
</protein>
<proteinExistence type="predicted"/>